<evidence type="ECO:0000313" key="8">
    <source>
        <dbReference type="EMBL" id="MFC5972195.1"/>
    </source>
</evidence>
<evidence type="ECO:0000256" key="3">
    <source>
        <dbReference type="ARBA" id="ARBA00022723"/>
    </source>
</evidence>
<dbReference type="Gene3D" id="3.60.21.10">
    <property type="match status" value="1"/>
</dbReference>
<feature type="transmembrane region" description="Helical" evidence="6">
    <location>
        <begin position="214"/>
        <end position="234"/>
    </location>
</feature>
<feature type="domain" description="Calcineurin-like phosphoesterase" evidence="7">
    <location>
        <begin position="7"/>
        <end position="194"/>
    </location>
</feature>
<dbReference type="InterPro" id="IPR004843">
    <property type="entry name" value="Calcineurin-like_PHP"/>
</dbReference>
<gene>
    <name evidence="8" type="ORF">ACFPYI_12715</name>
</gene>
<keyword evidence="6" id="KW-1133">Transmembrane helix</keyword>
<evidence type="ECO:0000256" key="5">
    <source>
        <dbReference type="ARBA" id="ARBA00023211"/>
    </source>
</evidence>
<keyword evidence="6" id="KW-0812">Transmembrane</keyword>
<dbReference type="InterPro" id="IPR043461">
    <property type="entry name" value="LpxH-like"/>
</dbReference>
<keyword evidence="2" id="KW-0997">Cell inner membrane</keyword>
<protein>
    <submittedName>
        <fullName evidence="8">Metallophosphoesterase</fullName>
    </submittedName>
</protein>
<dbReference type="GO" id="GO:0046872">
    <property type="term" value="F:metal ion binding"/>
    <property type="evidence" value="ECO:0007669"/>
    <property type="project" value="UniProtKB-KW"/>
</dbReference>
<accession>A0ABD5RPK0</accession>
<dbReference type="Proteomes" id="UP001596099">
    <property type="component" value="Unassembled WGS sequence"/>
</dbReference>
<evidence type="ECO:0000313" key="9">
    <source>
        <dbReference type="Proteomes" id="UP001596099"/>
    </source>
</evidence>
<dbReference type="InterPro" id="IPR029052">
    <property type="entry name" value="Metallo-depent_PP-like"/>
</dbReference>
<reference evidence="8 9" key="1">
    <citation type="journal article" date="2019" name="Int. J. Syst. Evol. Microbiol.">
        <title>The Global Catalogue of Microorganisms (GCM) 10K type strain sequencing project: providing services to taxonomists for standard genome sequencing and annotation.</title>
        <authorList>
            <consortium name="The Broad Institute Genomics Platform"/>
            <consortium name="The Broad Institute Genome Sequencing Center for Infectious Disease"/>
            <person name="Wu L."/>
            <person name="Ma J."/>
        </authorList>
    </citation>
    <scope>NUCLEOTIDE SEQUENCE [LARGE SCALE GENOMIC DNA]</scope>
    <source>
        <strain evidence="8 9">CGMCC 1.12543</strain>
    </source>
</reference>
<keyword evidence="3" id="KW-0479">Metal-binding</keyword>
<keyword evidence="4 6" id="KW-0472">Membrane</keyword>
<keyword evidence="5" id="KW-0464">Manganese</keyword>
<evidence type="ECO:0000256" key="2">
    <source>
        <dbReference type="ARBA" id="ARBA00022519"/>
    </source>
</evidence>
<evidence type="ECO:0000259" key="7">
    <source>
        <dbReference type="Pfam" id="PF00149"/>
    </source>
</evidence>
<keyword evidence="1" id="KW-1003">Cell membrane</keyword>
<proteinExistence type="predicted"/>
<sequence length="447" mass="50968">MATDYYLVSDLHIGGDEQLRHCEFESEFVAFLRGLEASAAAAPADETTELVVLGDAFGLWEFTEVDGLAKFDVLVESYPELFDQLRTTGERIEVTFIPGNHDYELACDPAWVDRLAAYNVTLEQELHLVRDLDGRQIWIEHGMQQDPNNHIPDFGNPYANPAGYFVNRHVTSTAGRLSDRGRYNWLKDIQSVQPMTEIPRWMASNYYYREMSPLLRYASVPFLVTFYVSLLVLASDVAATVTGIRALELETYLTALGVVGDAVNVVIGINILFVLLSLVFAVPLFFFARDARRTLRRFRFIPDEDEELDEEEGPDERYLDAAREVFAEHPRVVAFVYGHTHRASLTELDGRYVLNTGTWLKILQRVRTPFTFLPRVYRPRFRLNYFHLHETDGEFAVDYHVVPKANPKELSWLERLFSVGAKSPEPIPERTVVDRSVGAESATAEAD</sequence>
<dbReference type="EMBL" id="JBHSQH010000001">
    <property type="protein sequence ID" value="MFC5972195.1"/>
    <property type="molecule type" value="Genomic_DNA"/>
</dbReference>
<evidence type="ECO:0000256" key="1">
    <source>
        <dbReference type="ARBA" id="ARBA00022475"/>
    </source>
</evidence>
<feature type="transmembrane region" description="Helical" evidence="6">
    <location>
        <begin position="262"/>
        <end position="288"/>
    </location>
</feature>
<dbReference type="AlphaFoldDB" id="A0ABD5RPK0"/>
<organism evidence="8 9">
    <name type="scientific">Halomarina salina</name>
    <dbReference type="NCBI Taxonomy" id="1872699"/>
    <lineage>
        <taxon>Archaea</taxon>
        <taxon>Methanobacteriati</taxon>
        <taxon>Methanobacteriota</taxon>
        <taxon>Stenosarchaea group</taxon>
        <taxon>Halobacteria</taxon>
        <taxon>Halobacteriales</taxon>
        <taxon>Natronomonadaceae</taxon>
        <taxon>Halomarina</taxon>
    </lineage>
</organism>
<evidence type="ECO:0000256" key="4">
    <source>
        <dbReference type="ARBA" id="ARBA00023136"/>
    </source>
</evidence>
<name>A0ABD5RPK0_9EURY</name>
<dbReference type="SUPFAM" id="SSF56300">
    <property type="entry name" value="Metallo-dependent phosphatases"/>
    <property type="match status" value="1"/>
</dbReference>
<dbReference type="PANTHER" id="PTHR34990">
    <property type="entry name" value="UDP-2,3-DIACYLGLUCOSAMINE HYDROLASE-RELATED"/>
    <property type="match status" value="1"/>
</dbReference>
<evidence type="ECO:0000256" key="6">
    <source>
        <dbReference type="SAM" id="Phobius"/>
    </source>
</evidence>
<dbReference type="RefSeq" id="WP_379751941.1">
    <property type="nucleotide sequence ID" value="NZ_JALLGW010000001.1"/>
</dbReference>
<comment type="caution">
    <text evidence="8">The sequence shown here is derived from an EMBL/GenBank/DDBJ whole genome shotgun (WGS) entry which is preliminary data.</text>
</comment>
<dbReference type="Pfam" id="PF00149">
    <property type="entry name" value="Metallophos"/>
    <property type="match status" value="1"/>
</dbReference>
<keyword evidence="9" id="KW-1185">Reference proteome</keyword>